<sequence length="408" mass="44660">MELLNTLTMKEAQQKLKEYFEDIRLEQEEISILDALDRIIWQDVYSTINVPEFNRSTVDGYAVISKDTFGASESLPSFLKNVGEVEMGAPTKITLRSGECCYVPTGGMLPENCDGVVMVEYTEVLDDDTVCIQTAIAPKENILQLGEDIAEGQVVFNRGHKLRSQDIGVLAGMGLTRIKVYRKPKVSIISTGDEIVSPEEEVKPGQIKDMNTYSLATAVMKDSCEVVAMAVVKDDFGLLEDTLRNSMEVSDVILVSGGSSMGTKDVTKDVINALGEPGVFIHGLAVKPGKPTIVGKVNNKIIFGLPGQPVSALVIYQTLVRYLIKHLYGDKGLIPYITGELAVNIASAPGREHYVMVNISQENEKNVIFPVHGKSGLLTMMTKSVGYIKIDTNQEGLIKGQTVKVYLF</sequence>
<dbReference type="PROSITE" id="PS01079">
    <property type="entry name" value="MOCF_BIOSYNTHESIS_2"/>
    <property type="match status" value="1"/>
</dbReference>
<evidence type="ECO:0000256" key="8">
    <source>
        <dbReference type="ARBA" id="ARBA00022505"/>
    </source>
</evidence>
<dbReference type="InterPro" id="IPR036688">
    <property type="entry name" value="MoeA_C_domain_IV_sf"/>
</dbReference>
<evidence type="ECO:0000256" key="1">
    <source>
        <dbReference type="ARBA" id="ARBA00001946"/>
    </source>
</evidence>
<reference evidence="16 17" key="1">
    <citation type="submission" date="2017-06" db="EMBL/GenBank/DDBJ databases">
        <authorList>
            <person name="Kim H.J."/>
            <person name="Triplett B.A."/>
        </authorList>
    </citation>
    <scope>NUCLEOTIDE SEQUENCE [LARGE SCALE GENOMIC DNA]</scope>
    <source>
        <strain evidence="16 17">SCA</strain>
    </source>
</reference>
<keyword evidence="10 14" id="KW-0479">Metal-binding</keyword>
<dbReference type="Gene3D" id="3.90.105.10">
    <property type="entry name" value="Molybdopterin biosynthesis moea protein, domain 2"/>
    <property type="match status" value="1"/>
</dbReference>
<dbReference type="CDD" id="cd00887">
    <property type="entry name" value="MoeA"/>
    <property type="match status" value="1"/>
</dbReference>
<evidence type="ECO:0000256" key="4">
    <source>
        <dbReference type="ARBA" id="ARBA00005046"/>
    </source>
</evidence>
<feature type="domain" description="MoaB/Mog" evidence="15">
    <location>
        <begin position="187"/>
        <end position="326"/>
    </location>
</feature>
<dbReference type="RefSeq" id="WP_089285444.1">
    <property type="nucleotide sequence ID" value="NZ_FZOJ01000053.1"/>
</dbReference>
<evidence type="ECO:0000256" key="5">
    <source>
        <dbReference type="ARBA" id="ARBA00010763"/>
    </source>
</evidence>
<comment type="cofactor">
    <cofactor evidence="1 14">
        <name>Mg(2+)</name>
        <dbReference type="ChEBI" id="CHEBI:18420"/>
    </cofactor>
</comment>
<dbReference type="InterPro" id="IPR005111">
    <property type="entry name" value="MoeA_C_domain_IV"/>
</dbReference>
<dbReference type="SMART" id="SM00852">
    <property type="entry name" value="MoCF_biosynth"/>
    <property type="match status" value="1"/>
</dbReference>
<evidence type="ECO:0000256" key="9">
    <source>
        <dbReference type="ARBA" id="ARBA00022679"/>
    </source>
</evidence>
<dbReference type="Pfam" id="PF03453">
    <property type="entry name" value="MoeA_N"/>
    <property type="match status" value="1"/>
</dbReference>
<evidence type="ECO:0000313" key="17">
    <source>
        <dbReference type="Proteomes" id="UP000198304"/>
    </source>
</evidence>
<dbReference type="Pfam" id="PF00994">
    <property type="entry name" value="MoCF_biosynth"/>
    <property type="match status" value="1"/>
</dbReference>
<dbReference type="InterPro" id="IPR008284">
    <property type="entry name" value="MoCF_biosynth_CS"/>
</dbReference>
<dbReference type="GO" id="GO:0005829">
    <property type="term" value="C:cytosol"/>
    <property type="evidence" value="ECO:0007669"/>
    <property type="project" value="TreeGrafter"/>
</dbReference>
<dbReference type="AlphaFoldDB" id="A0A239KU44"/>
<dbReference type="Gene3D" id="2.170.190.11">
    <property type="entry name" value="Molybdopterin biosynthesis moea protein, domain 3"/>
    <property type="match status" value="1"/>
</dbReference>
<dbReference type="InterPro" id="IPR036425">
    <property type="entry name" value="MoaB/Mog-like_dom_sf"/>
</dbReference>
<dbReference type="Gene3D" id="3.40.980.10">
    <property type="entry name" value="MoaB/Mog-like domain"/>
    <property type="match status" value="1"/>
</dbReference>
<dbReference type="NCBIfam" id="NF045515">
    <property type="entry name" value="Glp_gephyrin"/>
    <property type="match status" value="1"/>
</dbReference>
<proteinExistence type="inferred from homology"/>
<dbReference type="InterPro" id="IPR005110">
    <property type="entry name" value="MoeA_linker/N"/>
</dbReference>
<gene>
    <name evidence="16" type="ORF">SAMN05446037_10534</name>
</gene>
<dbReference type="GO" id="GO:0061599">
    <property type="term" value="F:molybdopterin molybdotransferase activity"/>
    <property type="evidence" value="ECO:0007669"/>
    <property type="project" value="UniProtKB-UniRule"/>
</dbReference>
<dbReference type="Proteomes" id="UP000198304">
    <property type="component" value="Unassembled WGS sequence"/>
</dbReference>
<dbReference type="SUPFAM" id="SSF63882">
    <property type="entry name" value="MoeA N-terminal region -like"/>
    <property type="match status" value="1"/>
</dbReference>
<dbReference type="Pfam" id="PF03454">
    <property type="entry name" value="MoeA_C"/>
    <property type="match status" value="1"/>
</dbReference>
<keyword evidence="17" id="KW-1185">Reference proteome</keyword>
<dbReference type="UniPathway" id="UPA00344"/>
<comment type="pathway">
    <text evidence="4 14">Cofactor biosynthesis; molybdopterin biosynthesis.</text>
</comment>
<comment type="catalytic activity">
    <reaction evidence="13">
        <text>adenylyl-molybdopterin + molybdate = Mo-molybdopterin + AMP + H(+)</text>
        <dbReference type="Rhea" id="RHEA:35047"/>
        <dbReference type="ChEBI" id="CHEBI:15378"/>
        <dbReference type="ChEBI" id="CHEBI:36264"/>
        <dbReference type="ChEBI" id="CHEBI:62727"/>
        <dbReference type="ChEBI" id="CHEBI:71302"/>
        <dbReference type="ChEBI" id="CHEBI:456215"/>
        <dbReference type="EC" id="2.10.1.1"/>
    </reaction>
</comment>
<name>A0A239KU44_9FIRM</name>
<dbReference type="NCBIfam" id="TIGR00177">
    <property type="entry name" value="molyb_syn"/>
    <property type="match status" value="1"/>
</dbReference>
<dbReference type="GO" id="GO:0046872">
    <property type="term" value="F:metal ion binding"/>
    <property type="evidence" value="ECO:0007669"/>
    <property type="project" value="UniProtKB-UniRule"/>
</dbReference>
<evidence type="ECO:0000256" key="10">
    <source>
        <dbReference type="ARBA" id="ARBA00022723"/>
    </source>
</evidence>
<dbReference type="EMBL" id="FZOJ01000053">
    <property type="protein sequence ID" value="SNT21178.1"/>
    <property type="molecule type" value="Genomic_DNA"/>
</dbReference>
<evidence type="ECO:0000256" key="3">
    <source>
        <dbReference type="ARBA" id="ARBA00003487"/>
    </source>
</evidence>
<evidence type="ECO:0000256" key="13">
    <source>
        <dbReference type="ARBA" id="ARBA00047317"/>
    </source>
</evidence>
<dbReference type="GO" id="GO:0006777">
    <property type="term" value="P:Mo-molybdopterin cofactor biosynthetic process"/>
    <property type="evidence" value="ECO:0007669"/>
    <property type="project" value="UniProtKB-UniRule"/>
</dbReference>
<dbReference type="SUPFAM" id="SSF53218">
    <property type="entry name" value="Molybdenum cofactor biosynthesis proteins"/>
    <property type="match status" value="1"/>
</dbReference>
<dbReference type="SUPFAM" id="SSF63867">
    <property type="entry name" value="MoeA C-terminal domain-like"/>
    <property type="match status" value="1"/>
</dbReference>
<evidence type="ECO:0000256" key="12">
    <source>
        <dbReference type="ARBA" id="ARBA00023150"/>
    </source>
</evidence>
<evidence type="ECO:0000259" key="15">
    <source>
        <dbReference type="SMART" id="SM00852"/>
    </source>
</evidence>
<dbReference type="FunFam" id="3.40.980.10:FF:000004">
    <property type="entry name" value="Molybdopterin molybdenumtransferase"/>
    <property type="match status" value="1"/>
</dbReference>
<keyword evidence="11 14" id="KW-0460">Magnesium</keyword>
<dbReference type="PANTHER" id="PTHR10192">
    <property type="entry name" value="MOLYBDOPTERIN BIOSYNTHESIS PROTEIN"/>
    <property type="match status" value="1"/>
</dbReference>
<protein>
    <recommendedName>
        <fullName evidence="7 14">Molybdopterin molybdenumtransferase</fullName>
        <ecNumber evidence="6 14">2.10.1.1</ecNumber>
    </recommendedName>
</protein>
<evidence type="ECO:0000256" key="7">
    <source>
        <dbReference type="ARBA" id="ARBA00021108"/>
    </source>
</evidence>
<dbReference type="Gene3D" id="2.40.340.10">
    <property type="entry name" value="MoeA, C-terminal, domain IV"/>
    <property type="match status" value="1"/>
</dbReference>
<evidence type="ECO:0000256" key="2">
    <source>
        <dbReference type="ARBA" id="ARBA00002901"/>
    </source>
</evidence>
<dbReference type="EC" id="2.10.1.1" evidence="6 14"/>
<dbReference type="PANTHER" id="PTHR10192:SF5">
    <property type="entry name" value="GEPHYRIN"/>
    <property type="match status" value="1"/>
</dbReference>
<dbReference type="InterPro" id="IPR001453">
    <property type="entry name" value="MoaB/Mog_dom"/>
</dbReference>
<dbReference type="InterPro" id="IPR036135">
    <property type="entry name" value="MoeA_linker/N_sf"/>
</dbReference>
<dbReference type="InterPro" id="IPR038987">
    <property type="entry name" value="MoeA-like"/>
</dbReference>
<evidence type="ECO:0000256" key="6">
    <source>
        <dbReference type="ARBA" id="ARBA00013269"/>
    </source>
</evidence>
<comment type="function">
    <text evidence="2 14">Catalyzes the insertion of molybdate into adenylated molybdopterin with the concomitant release of AMP.</text>
</comment>
<evidence type="ECO:0000256" key="14">
    <source>
        <dbReference type="RuleBase" id="RU365090"/>
    </source>
</evidence>
<comment type="function">
    <text evidence="3">May be involved in the biosynthesis of molybdopterin.</text>
</comment>
<organism evidence="16 17">
    <name type="scientific">Anaerovirgula multivorans</name>
    <dbReference type="NCBI Taxonomy" id="312168"/>
    <lineage>
        <taxon>Bacteria</taxon>
        <taxon>Bacillati</taxon>
        <taxon>Bacillota</taxon>
        <taxon>Clostridia</taxon>
        <taxon>Peptostreptococcales</taxon>
        <taxon>Natronincolaceae</taxon>
        <taxon>Anaerovirgula</taxon>
    </lineage>
</organism>
<keyword evidence="12 14" id="KW-0501">Molybdenum cofactor biosynthesis</keyword>
<keyword evidence="8 14" id="KW-0500">Molybdenum</keyword>
<evidence type="ECO:0000256" key="11">
    <source>
        <dbReference type="ARBA" id="ARBA00022842"/>
    </source>
</evidence>
<dbReference type="OrthoDB" id="9804758at2"/>
<evidence type="ECO:0000313" key="16">
    <source>
        <dbReference type="EMBL" id="SNT21178.1"/>
    </source>
</evidence>
<comment type="similarity">
    <text evidence="5 14">Belongs to the MoeA family.</text>
</comment>
<keyword evidence="9 14" id="KW-0808">Transferase</keyword>
<accession>A0A239KU44</accession>